<feature type="transmembrane region" description="Helical" evidence="8">
    <location>
        <begin position="660"/>
        <end position="685"/>
    </location>
</feature>
<evidence type="ECO:0000256" key="5">
    <source>
        <dbReference type="ARBA" id="ARBA00022989"/>
    </source>
</evidence>
<evidence type="ECO:0000256" key="8">
    <source>
        <dbReference type="SAM" id="Phobius"/>
    </source>
</evidence>
<protein>
    <submittedName>
        <fullName evidence="10">MMPL family transporter</fullName>
    </submittedName>
</protein>
<evidence type="ECO:0000256" key="1">
    <source>
        <dbReference type="ARBA" id="ARBA00004651"/>
    </source>
</evidence>
<feature type="transmembrane region" description="Helical" evidence="8">
    <location>
        <begin position="581"/>
        <end position="603"/>
    </location>
</feature>
<feature type="transmembrane region" description="Helical" evidence="8">
    <location>
        <begin position="12"/>
        <end position="31"/>
    </location>
</feature>
<dbReference type="Proteomes" id="UP000602198">
    <property type="component" value="Unassembled WGS sequence"/>
</dbReference>
<feature type="transmembrane region" description="Helical" evidence="8">
    <location>
        <begin position="236"/>
        <end position="259"/>
    </location>
</feature>
<evidence type="ECO:0000256" key="3">
    <source>
        <dbReference type="ARBA" id="ARBA00022475"/>
    </source>
</evidence>
<feature type="transmembrane region" description="Helical" evidence="8">
    <location>
        <begin position="624"/>
        <end position="648"/>
    </location>
</feature>
<accession>A0ABS1M3M8</accession>
<proteinExistence type="inferred from homology"/>
<keyword evidence="6 8" id="KW-0472">Membrane</keyword>
<dbReference type="InterPro" id="IPR000731">
    <property type="entry name" value="SSD"/>
</dbReference>
<dbReference type="RefSeq" id="WP_201947087.1">
    <property type="nucleotide sequence ID" value="NZ_JAERRJ010000004.1"/>
</dbReference>
<feature type="region of interest" description="Disordered" evidence="7">
    <location>
        <begin position="695"/>
        <end position="724"/>
    </location>
</feature>
<organism evidence="10 11">
    <name type="scientific">Nocardia acididurans</name>
    <dbReference type="NCBI Taxonomy" id="2802282"/>
    <lineage>
        <taxon>Bacteria</taxon>
        <taxon>Bacillati</taxon>
        <taxon>Actinomycetota</taxon>
        <taxon>Actinomycetes</taxon>
        <taxon>Mycobacteriales</taxon>
        <taxon>Nocardiaceae</taxon>
        <taxon>Nocardia</taxon>
    </lineage>
</organism>
<sequence length="724" mass="76827">MFSGLGRFVVRFPWLVIGVWLIAIVAIAATAPKLTATTEQSDFLPSHYESIQAMELQEKAFPNSAPPAALIVFAREDEQPLTEQDSATVASVAANLSGRNIPDVTGIQVTPPSENRLVQIIAVGMTKVTAPDDTRQSDAVKDLREGLKEQVEGTDLKAGVTGQAAQTMDQVESSEKALAIVGIATILLILILLLVIFRSPVIAILPIFVIFAISMPTNGLIGWTAEAFDLKIDSSIQALLLVVMFGVGTDYILFLMFRYRERLRQGDDPKTAMANAVTRVGEAITSAAAAVIIAFGALLLSTLGMFRAMGPALAIAVGVCLLAGLTLVPAIVSLLGTKVFWPSKSWQHEPTGARFAAIGRGLGKRPGVFAVASGGVLVALGVFAFGFHPTFDMSSGSTSDTTESAVYGRELLKGMPAGTTQPSQVYLHSETGQPLQDSQLTAYGTGLAQVQGVGQVSPPLVSEDRMTAEFQVTLNSAPESDAALDTVRGPLRDAAHDTAPAGTTAEVGGMTSIFVDFQHAMNRDYKVVFPVAAILIMAVLALLLRSLVAPWYLMASVFLGFAATLGAAVLVFQNMQGDSGLIFTLPIIMYLFVVALGTDYNILMVARLREEAREGNDPKESAALAVRHTGPTIAAAGLILAGTFASMMLSGNTVMSQMGFAISVGIAIAAFVMAMFFTPAVTALIGKRAWWPGHGGDSTAPQPDSDYVHWNDKDWSQPYQDVER</sequence>
<feature type="domain" description="SSD" evidence="9">
    <location>
        <begin position="588"/>
        <end position="684"/>
    </location>
</feature>
<keyword evidence="5 8" id="KW-1133">Transmembrane helix</keyword>
<evidence type="ECO:0000313" key="11">
    <source>
        <dbReference type="Proteomes" id="UP000602198"/>
    </source>
</evidence>
<evidence type="ECO:0000259" key="9">
    <source>
        <dbReference type="PROSITE" id="PS50156"/>
    </source>
</evidence>
<name>A0ABS1M3M8_9NOCA</name>
<feature type="compositionally biased region" description="Basic and acidic residues" evidence="7">
    <location>
        <begin position="706"/>
        <end position="724"/>
    </location>
</feature>
<feature type="transmembrane region" description="Helical" evidence="8">
    <location>
        <begin position="177"/>
        <end position="197"/>
    </location>
</feature>
<gene>
    <name evidence="10" type="ORF">JK358_12775</name>
</gene>
<evidence type="ECO:0000313" key="10">
    <source>
        <dbReference type="EMBL" id="MBL1075268.1"/>
    </source>
</evidence>
<keyword evidence="3" id="KW-1003">Cell membrane</keyword>
<dbReference type="InterPro" id="IPR004869">
    <property type="entry name" value="MMPL_dom"/>
</dbReference>
<dbReference type="InterPro" id="IPR050545">
    <property type="entry name" value="Mycobact_MmpL"/>
</dbReference>
<feature type="transmembrane region" description="Helical" evidence="8">
    <location>
        <begin position="312"/>
        <end position="335"/>
    </location>
</feature>
<keyword evidence="11" id="KW-1185">Reference proteome</keyword>
<comment type="subcellular location">
    <subcellularLocation>
        <location evidence="1">Cell membrane</location>
        <topology evidence="1">Multi-pass membrane protein</topology>
    </subcellularLocation>
</comment>
<comment type="similarity">
    <text evidence="2">Belongs to the resistance-nodulation-cell division (RND) (TC 2.A.6) family. MmpL subfamily.</text>
</comment>
<dbReference type="Pfam" id="PF03176">
    <property type="entry name" value="MMPL"/>
    <property type="match status" value="2"/>
</dbReference>
<feature type="transmembrane region" description="Helical" evidence="8">
    <location>
        <begin position="551"/>
        <end position="575"/>
    </location>
</feature>
<comment type="caution">
    <text evidence="10">The sequence shown here is derived from an EMBL/GenBank/DDBJ whole genome shotgun (WGS) entry which is preliminary data.</text>
</comment>
<keyword evidence="4 8" id="KW-0812">Transmembrane</keyword>
<evidence type="ECO:0000256" key="4">
    <source>
        <dbReference type="ARBA" id="ARBA00022692"/>
    </source>
</evidence>
<dbReference type="SUPFAM" id="SSF82866">
    <property type="entry name" value="Multidrug efflux transporter AcrB transmembrane domain"/>
    <property type="match status" value="2"/>
</dbReference>
<dbReference type="PANTHER" id="PTHR33406">
    <property type="entry name" value="MEMBRANE PROTEIN MJ1562-RELATED"/>
    <property type="match status" value="1"/>
</dbReference>
<feature type="transmembrane region" description="Helical" evidence="8">
    <location>
        <begin position="368"/>
        <end position="387"/>
    </location>
</feature>
<dbReference type="Gene3D" id="1.20.1640.10">
    <property type="entry name" value="Multidrug efflux transporter AcrB transmembrane domain"/>
    <property type="match status" value="2"/>
</dbReference>
<feature type="domain" description="SSD" evidence="9">
    <location>
        <begin position="202"/>
        <end position="334"/>
    </location>
</feature>
<dbReference type="PANTHER" id="PTHR33406:SF6">
    <property type="entry name" value="MEMBRANE PROTEIN YDGH-RELATED"/>
    <property type="match status" value="1"/>
</dbReference>
<dbReference type="PROSITE" id="PS50156">
    <property type="entry name" value="SSD"/>
    <property type="match status" value="2"/>
</dbReference>
<evidence type="ECO:0000256" key="6">
    <source>
        <dbReference type="ARBA" id="ARBA00023136"/>
    </source>
</evidence>
<feature type="transmembrane region" description="Helical" evidence="8">
    <location>
        <begin position="280"/>
        <end position="306"/>
    </location>
</feature>
<evidence type="ECO:0000256" key="7">
    <source>
        <dbReference type="SAM" id="MobiDB-lite"/>
    </source>
</evidence>
<reference evidence="10 11" key="1">
    <citation type="submission" date="2021-01" db="EMBL/GenBank/DDBJ databases">
        <title>WGS of actinomycetes isolated from Thailand.</title>
        <authorList>
            <person name="Thawai C."/>
        </authorList>
    </citation>
    <scope>NUCLEOTIDE SEQUENCE [LARGE SCALE GENOMIC DNA]</scope>
    <source>
        <strain evidence="10 11">LPG 2</strain>
    </source>
</reference>
<feature type="transmembrane region" description="Helical" evidence="8">
    <location>
        <begin position="527"/>
        <end position="544"/>
    </location>
</feature>
<evidence type="ECO:0000256" key="2">
    <source>
        <dbReference type="ARBA" id="ARBA00010157"/>
    </source>
</evidence>
<dbReference type="EMBL" id="JAERRJ010000004">
    <property type="protein sequence ID" value="MBL1075268.1"/>
    <property type="molecule type" value="Genomic_DNA"/>
</dbReference>
<feature type="transmembrane region" description="Helical" evidence="8">
    <location>
        <begin position="204"/>
        <end position="224"/>
    </location>
</feature>